<gene>
    <name evidence="1" type="ORF">P167DRAFT_580655</name>
</gene>
<reference evidence="1 2" key="1">
    <citation type="journal article" date="2018" name="Nat. Ecol. Evol.">
        <title>Pezizomycetes genomes reveal the molecular basis of ectomycorrhizal truffle lifestyle.</title>
        <authorList>
            <person name="Murat C."/>
            <person name="Payen T."/>
            <person name="Noel B."/>
            <person name="Kuo A."/>
            <person name="Morin E."/>
            <person name="Chen J."/>
            <person name="Kohler A."/>
            <person name="Krizsan K."/>
            <person name="Balestrini R."/>
            <person name="Da Silva C."/>
            <person name="Montanini B."/>
            <person name="Hainaut M."/>
            <person name="Levati E."/>
            <person name="Barry K.W."/>
            <person name="Belfiori B."/>
            <person name="Cichocki N."/>
            <person name="Clum A."/>
            <person name="Dockter R.B."/>
            <person name="Fauchery L."/>
            <person name="Guy J."/>
            <person name="Iotti M."/>
            <person name="Le Tacon F."/>
            <person name="Lindquist E.A."/>
            <person name="Lipzen A."/>
            <person name="Malagnac F."/>
            <person name="Mello A."/>
            <person name="Molinier V."/>
            <person name="Miyauchi S."/>
            <person name="Poulain J."/>
            <person name="Riccioni C."/>
            <person name="Rubini A."/>
            <person name="Sitrit Y."/>
            <person name="Splivallo R."/>
            <person name="Traeger S."/>
            <person name="Wang M."/>
            <person name="Zifcakova L."/>
            <person name="Wipf D."/>
            <person name="Zambonelli A."/>
            <person name="Paolocci F."/>
            <person name="Nowrousian M."/>
            <person name="Ottonello S."/>
            <person name="Baldrian P."/>
            <person name="Spatafora J.W."/>
            <person name="Henrissat B."/>
            <person name="Nagy L.G."/>
            <person name="Aury J.M."/>
            <person name="Wincker P."/>
            <person name="Grigoriev I.V."/>
            <person name="Bonfante P."/>
            <person name="Martin F.M."/>
        </authorList>
    </citation>
    <scope>NUCLEOTIDE SEQUENCE [LARGE SCALE GENOMIC DNA]</scope>
    <source>
        <strain evidence="1 2">CCBAS932</strain>
    </source>
</reference>
<accession>A0A3N4K745</accession>
<name>A0A3N4K745_9PEZI</name>
<evidence type="ECO:0000313" key="2">
    <source>
        <dbReference type="Proteomes" id="UP000277580"/>
    </source>
</evidence>
<evidence type="ECO:0000313" key="1">
    <source>
        <dbReference type="EMBL" id="RPB06356.1"/>
    </source>
</evidence>
<dbReference type="Proteomes" id="UP000277580">
    <property type="component" value="Unassembled WGS sequence"/>
</dbReference>
<dbReference type="EMBL" id="ML119416">
    <property type="protein sequence ID" value="RPB06356.1"/>
    <property type="molecule type" value="Genomic_DNA"/>
</dbReference>
<dbReference type="AlphaFoldDB" id="A0A3N4K745"/>
<keyword evidence="2" id="KW-1185">Reference proteome</keyword>
<sequence>MLLLFTRCAPSTSHQTSRWERHRAALEQDRLRELFQDSPSPSSSPNLDAAVHDEREEHLDEMGGVVGEHLGGVRGDPDETLDEHEMHVDPGYAEENDDLHHAQDDNTIGRACVVAVFLSFFDFLRMEGVWRVGDEALVGVWLEARIGGLGFTEQLIDEVKVLVKFS</sequence>
<dbReference type="InParanoid" id="A0A3N4K745"/>
<protein>
    <submittedName>
        <fullName evidence="1">Uncharacterized protein</fullName>
    </submittedName>
</protein>
<organism evidence="1 2">
    <name type="scientific">Morchella conica CCBAS932</name>
    <dbReference type="NCBI Taxonomy" id="1392247"/>
    <lineage>
        <taxon>Eukaryota</taxon>
        <taxon>Fungi</taxon>
        <taxon>Dikarya</taxon>
        <taxon>Ascomycota</taxon>
        <taxon>Pezizomycotina</taxon>
        <taxon>Pezizomycetes</taxon>
        <taxon>Pezizales</taxon>
        <taxon>Morchellaceae</taxon>
        <taxon>Morchella</taxon>
    </lineage>
</organism>
<proteinExistence type="predicted"/>